<dbReference type="Proteomes" id="UP000077037">
    <property type="component" value="Unassembled WGS sequence"/>
</dbReference>
<dbReference type="GO" id="GO:0016020">
    <property type="term" value="C:membrane"/>
    <property type="evidence" value="ECO:0007669"/>
    <property type="project" value="UniProtKB-SubCell"/>
</dbReference>
<dbReference type="GO" id="GO:0030255">
    <property type="term" value="P:protein secretion by the type IV secretion system"/>
    <property type="evidence" value="ECO:0007669"/>
    <property type="project" value="InterPro"/>
</dbReference>
<dbReference type="RefSeq" id="WP_066416655.1">
    <property type="nucleotide sequence ID" value="NZ_FKBS01000025.1"/>
</dbReference>
<feature type="transmembrane region" description="Helical" evidence="5">
    <location>
        <begin position="148"/>
        <end position="173"/>
    </location>
</feature>
<sequence>MAAAPQFVLSQAVQWLSDTIDPLLESTVAAAVTDATTAILPIVTVALSLTMLLYGWAIMRGAIQMPVMDFVHRCFVIGVVVSIATMGGLYQTEIVKLIIALPSDLADVFTASGQSVESRLGESAAKGAEASTHLLNGATDGLSISRALAFSLVAVAVGLATVVLTAIGTALLVTTKVATALLACIGPLVIFGVLFSFTRGIFEKWVGQILQYALIMALFSLVFGILMGVYDQLLAAIINDAQNANARNIFGILVGVGLVAVASGLILWQVPAIASSLASGASLEVARAIERSVNTARSASGSHNKPIIPRARP</sequence>
<evidence type="ECO:0000256" key="1">
    <source>
        <dbReference type="ARBA" id="ARBA00004141"/>
    </source>
</evidence>
<name>A0A157QKU6_9BORD</name>
<evidence type="ECO:0000256" key="2">
    <source>
        <dbReference type="ARBA" id="ARBA00022692"/>
    </source>
</evidence>
<feature type="transmembrane region" description="Helical" evidence="5">
    <location>
        <begin position="249"/>
        <end position="268"/>
    </location>
</feature>
<keyword evidence="2 5" id="KW-0812">Transmembrane</keyword>
<evidence type="ECO:0000256" key="4">
    <source>
        <dbReference type="ARBA" id="ARBA00023136"/>
    </source>
</evidence>
<dbReference type="AlphaFoldDB" id="A0A157QKU6"/>
<evidence type="ECO:0000313" key="6">
    <source>
        <dbReference type="EMBL" id="SAI46555.1"/>
    </source>
</evidence>
<dbReference type="Pfam" id="PF04610">
    <property type="entry name" value="TrbL"/>
    <property type="match status" value="1"/>
</dbReference>
<feature type="transmembrane region" description="Helical" evidence="5">
    <location>
        <begin position="70"/>
        <end position="90"/>
    </location>
</feature>
<evidence type="ECO:0000256" key="5">
    <source>
        <dbReference type="SAM" id="Phobius"/>
    </source>
</evidence>
<evidence type="ECO:0000256" key="3">
    <source>
        <dbReference type="ARBA" id="ARBA00022989"/>
    </source>
</evidence>
<proteinExistence type="predicted"/>
<keyword evidence="4 5" id="KW-0472">Membrane</keyword>
<organism evidence="6 7">
    <name type="scientific">Bordetella ansorpii</name>
    <dbReference type="NCBI Taxonomy" id="288768"/>
    <lineage>
        <taxon>Bacteria</taxon>
        <taxon>Pseudomonadati</taxon>
        <taxon>Pseudomonadota</taxon>
        <taxon>Betaproteobacteria</taxon>
        <taxon>Burkholderiales</taxon>
        <taxon>Alcaligenaceae</taxon>
        <taxon>Bordetella</taxon>
    </lineage>
</organism>
<comment type="subcellular location">
    <subcellularLocation>
        <location evidence="1">Membrane</location>
        <topology evidence="1">Multi-pass membrane protein</topology>
    </subcellularLocation>
</comment>
<feature type="transmembrane region" description="Helical" evidence="5">
    <location>
        <begin position="209"/>
        <end position="229"/>
    </location>
</feature>
<protein>
    <submittedName>
        <fullName evidence="6">Trwi protein</fullName>
    </submittedName>
</protein>
<reference evidence="6 7" key="1">
    <citation type="submission" date="2016-03" db="EMBL/GenBank/DDBJ databases">
        <authorList>
            <consortium name="Pathogen Informatics"/>
        </authorList>
    </citation>
    <scope>NUCLEOTIDE SEQUENCE [LARGE SCALE GENOMIC DNA]</scope>
    <source>
        <strain evidence="6 7">NCTC13364</strain>
    </source>
</reference>
<keyword evidence="3 5" id="KW-1133">Transmembrane helix</keyword>
<evidence type="ECO:0000313" key="7">
    <source>
        <dbReference type="Proteomes" id="UP000077037"/>
    </source>
</evidence>
<accession>A0A157QKU6</accession>
<feature type="transmembrane region" description="Helical" evidence="5">
    <location>
        <begin position="38"/>
        <end position="58"/>
    </location>
</feature>
<dbReference type="InterPro" id="IPR007688">
    <property type="entry name" value="Conjugal_tfr_TrbL/VirB6"/>
</dbReference>
<feature type="transmembrane region" description="Helical" evidence="5">
    <location>
        <begin position="180"/>
        <end position="197"/>
    </location>
</feature>
<dbReference type="EMBL" id="FKBS01000025">
    <property type="protein sequence ID" value="SAI46555.1"/>
    <property type="molecule type" value="Genomic_DNA"/>
</dbReference>
<gene>
    <name evidence="6" type="primary">trwI</name>
    <name evidence="6" type="ORF">SAMEA1982600_03694</name>
</gene>